<comment type="caution">
    <text evidence="8">The sequence shown here is derived from an EMBL/GenBank/DDBJ whole genome shotgun (WGS) entry which is preliminary data.</text>
</comment>
<dbReference type="NCBIfam" id="TIGR02937">
    <property type="entry name" value="sigma70-ECF"/>
    <property type="match status" value="1"/>
</dbReference>
<dbReference type="AlphaFoldDB" id="A0A9C9EKT5"/>
<evidence type="ECO:0000313" key="9">
    <source>
        <dbReference type="Proteomes" id="UP000885826"/>
    </source>
</evidence>
<dbReference type="InterPro" id="IPR014284">
    <property type="entry name" value="RNA_pol_sigma-70_dom"/>
</dbReference>
<dbReference type="Gene3D" id="1.20.140.160">
    <property type="match status" value="1"/>
</dbReference>
<evidence type="ECO:0000313" key="8">
    <source>
        <dbReference type="EMBL" id="HEC77864.1"/>
    </source>
</evidence>
<feature type="domain" description="RNA polymerase sigma-70 region 4" evidence="7">
    <location>
        <begin position="217"/>
        <end position="269"/>
    </location>
</feature>
<dbReference type="SUPFAM" id="SSF88946">
    <property type="entry name" value="Sigma2 domain of RNA polymerase sigma factors"/>
    <property type="match status" value="1"/>
</dbReference>
<dbReference type="PANTHER" id="PTHR30603">
    <property type="entry name" value="RNA POLYMERASE SIGMA FACTOR RPO"/>
    <property type="match status" value="1"/>
</dbReference>
<evidence type="ECO:0000259" key="7">
    <source>
        <dbReference type="Pfam" id="PF04545"/>
    </source>
</evidence>
<evidence type="ECO:0000256" key="4">
    <source>
        <dbReference type="ARBA" id="ARBA00023163"/>
    </source>
</evidence>
<sequence>MFRVSGDRGLKQYLTEISQYPILTKKEEFELARRIRLKNDEAAKEKLICSNLRIVVYIAKKFQQQGLTLSELVNAGNEGLIHAVNKFDERKGYRFNTYSVWWIKRSIYDAINAGRGIVPKSYLAKRIQIQTLKYVQKHGQEPTVKELAKMLKVDESAISLALGELVPPYSLDETFEDSENPYIESVRLDIEGADNLISPPPDELFKKKVQKEKLLNALNTLEPREREILKRNFGLGDYEVHSLEDISRIMNITRERVRQIKENALRKLKIVMLRHKI</sequence>
<keyword evidence="4" id="KW-0804">Transcription</keyword>
<dbReference type="InterPro" id="IPR013324">
    <property type="entry name" value="RNA_pol_sigma_r3/r4-like"/>
</dbReference>
<organism evidence="8 9">
    <name type="scientific">candidate division WOR-3 bacterium</name>
    <dbReference type="NCBI Taxonomy" id="2052148"/>
    <lineage>
        <taxon>Bacteria</taxon>
        <taxon>Bacteria division WOR-3</taxon>
    </lineage>
</organism>
<evidence type="ECO:0000259" key="6">
    <source>
        <dbReference type="Pfam" id="PF04542"/>
    </source>
</evidence>
<dbReference type="CDD" id="cd06171">
    <property type="entry name" value="Sigma70_r4"/>
    <property type="match status" value="1"/>
</dbReference>
<dbReference type="Pfam" id="PF04545">
    <property type="entry name" value="Sigma70_r4"/>
    <property type="match status" value="1"/>
</dbReference>
<keyword evidence="1" id="KW-0805">Transcription regulation</keyword>
<protein>
    <submittedName>
        <fullName evidence="8">Sigma-70 family RNA polymerase sigma factor</fullName>
    </submittedName>
</protein>
<feature type="domain" description="RNA polymerase sigma-70 region 1.2" evidence="5">
    <location>
        <begin position="10"/>
        <end position="36"/>
    </location>
</feature>
<dbReference type="Pfam" id="PF00140">
    <property type="entry name" value="Sigma70_r1_2"/>
    <property type="match status" value="1"/>
</dbReference>
<dbReference type="InterPro" id="IPR000943">
    <property type="entry name" value="RNA_pol_sigma70"/>
</dbReference>
<reference evidence="8" key="1">
    <citation type="journal article" date="2020" name="mSystems">
        <title>Genome- and Community-Level Interaction Insights into Carbon Utilization and Element Cycling Functions of Hydrothermarchaeota in Hydrothermal Sediment.</title>
        <authorList>
            <person name="Zhou Z."/>
            <person name="Liu Y."/>
            <person name="Xu W."/>
            <person name="Pan J."/>
            <person name="Luo Z.H."/>
            <person name="Li M."/>
        </authorList>
    </citation>
    <scope>NUCLEOTIDE SEQUENCE</scope>
    <source>
        <strain evidence="8">HyVt-388</strain>
    </source>
</reference>
<proteinExistence type="predicted"/>
<dbReference type="GO" id="GO:0006352">
    <property type="term" value="P:DNA-templated transcription initiation"/>
    <property type="evidence" value="ECO:0007669"/>
    <property type="project" value="InterPro"/>
</dbReference>
<evidence type="ECO:0000256" key="1">
    <source>
        <dbReference type="ARBA" id="ARBA00023015"/>
    </source>
</evidence>
<dbReference type="Proteomes" id="UP000885826">
    <property type="component" value="Unassembled WGS sequence"/>
</dbReference>
<dbReference type="Pfam" id="PF04542">
    <property type="entry name" value="Sigma70_r2"/>
    <property type="match status" value="1"/>
</dbReference>
<dbReference type="PANTHER" id="PTHR30603:SF47">
    <property type="entry name" value="RNA POLYMERASE SIGMA FACTOR SIGD, CHLOROPLASTIC"/>
    <property type="match status" value="1"/>
</dbReference>
<dbReference type="InterPro" id="IPR050239">
    <property type="entry name" value="Sigma-70_RNA_pol_init_factors"/>
</dbReference>
<dbReference type="SUPFAM" id="SSF88659">
    <property type="entry name" value="Sigma3 and sigma4 domains of RNA polymerase sigma factors"/>
    <property type="match status" value="2"/>
</dbReference>
<dbReference type="Gene3D" id="1.10.601.10">
    <property type="entry name" value="RNA Polymerase Primary Sigma Factor"/>
    <property type="match status" value="1"/>
</dbReference>
<name>A0A9C9EKT5_UNCW3</name>
<feature type="domain" description="RNA polymerase sigma-70 region 2" evidence="6">
    <location>
        <begin position="50"/>
        <end position="112"/>
    </location>
</feature>
<evidence type="ECO:0000256" key="3">
    <source>
        <dbReference type="ARBA" id="ARBA00023125"/>
    </source>
</evidence>
<dbReference type="PRINTS" id="PR00046">
    <property type="entry name" value="SIGMA70FCT"/>
</dbReference>
<gene>
    <name evidence="8" type="ORF">ENI34_01810</name>
</gene>
<dbReference type="EMBL" id="DRIG01000023">
    <property type="protein sequence ID" value="HEC77864.1"/>
    <property type="molecule type" value="Genomic_DNA"/>
</dbReference>
<dbReference type="GO" id="GO:0016987">
    <property type="term" value="F:sigma factor activity"/>
    <property type="evidence" value="ECO:0007669"/>
    <property type="project" value="UniProtKB-KW"/>
</dbReference>
<dbReference type="PIRSF" id="PIRSF000770">
    <property type="entry name" value="RNA_pol_sigma-SigE/K"/>
    <property type="match status" value="1"/>
</dbReference>
<dbReference type="InterPro" id="IPR007627">
    <property type="entry name" value="RNA_pol_sigma70_r2"/>
</dbReference>
<keyword evidence="2" id="KW-0731">Sigma factor</keyword>
<evidence type="ECO:0000256" key="2">
    <source>
        <dbReference type="ARBA" id="ARBA00023082"/>
    </source>
</evidence>
<dbReference type="InterPro" id="IPR013325">
    <property type="entry name" value="RNA_pol_sigma_r2"/>
</dbReference>
<keyword evidence="3" id="KW-0238">DNA-binding</keyword>
<dbReference type="GO" id="GO:0003677">
    <property type="term" value="F:DNA binding"/>
    <property type="evidence" value="ECO:0007669"/>
    <property type="project" value="UniProtKB-KW"/>
</dbReference>
<accession>A0A9C9EKT5</accession>
<dbReference type="InterPro" id="IPR007630">
    <property type="entry name" value="RNA_pol_sigma70_r4"/>
</dbReference>
<dbReference type="InterPro" id="IPR009042">
    <property type="entry name" value="RNA_pol_sigma70_r1_2"/>
</dbReference>
<evidence type="ECO:0000259" key="5">
    <source>
        <dbReference type="Pfam" id="PF00140"/>
    </source>
</evidence>